<reference evidence="2" key="1">
    <citation type="submission" date="2020-08" db="EMBL/GenBank/DDBJ databases">
        <title>Genome public.</title>
        <authorList>
            <person name="Liu C."/>
            <person name="Sun Q."/>
        </authorList>
    </citation>
    <scope>NUCLEOTIDE SEQUENCE</scope>
    <source>
        <strain evidence="2">BX5</strain>
    </source>
</reference>
<evidence type="ECO:0000256" key="1">
    <source>
        <dbReference type="SAM" id="MobiDB-lite"/>
    </source>
</evidence>
<dbReference type="AlphaFoldDB" id="A0A8J6IVY8"/>
<organism evidence="2 3">
    <name type="scientific">Flintibacter faecis</name>
    <dbReference type="NCBI Taxonomy" id="2763047"/>
    <lineage>
        <taxon>Bacteria</taxon>
        <taxon>Bacillati</taxon>
        <taxon>Bacillota</taxon>
        <taxon>Clostridia</taxon>
        <taxon>Eubacteriales</taxon>
        <taxon>Flintibacter</taxon>
    </lineage>
</organism>
<accession>A0A8J6IVY8</accession>
<dbReference type="RefSeq" id="WP_186878153.1">
    <property type="nucleotide sequence ID" value="NZ_JACOPN010000003.1"/>
</dbReference>
<name>A0A8J6IVY8_9FIRM</name>
<protein>
    <submittedName>
        <fullName evidence="2">Uncharacterized protein</fullName>
    </submittedName>
</protein>
<proteinExistence type="predicted"/>
<dbReference type="Proteomes" id="UP000602260">
    <property type="component" value="Unassembled WGS sequence"/>
</dbReference>
<keyword evidence="3" id="KW-1185">Reference proteome</keyword>
<feature type="region of interest" description="Disordered" evidence="1">
    <location>
        <begin position="1"/>
        <end position="20"/>
    </location>
</feature>
<comment type="caution">
    <text evidence="2">The sequence shown here is derived from an EMBL/GenBank/DDBJ whole genome shotgun (WGS) entry which is preliminary data.</text>
</comment>
<evidence type="ECO:0000313" key="2">
    <source>
        <dbReference type="EMBL" id="MBC5716809.1"/>
    </source>
</evidence>
<dbReference type="EMBL" id="JACOPN010000003">
    <property type="protein sequence ID" value="MBC5716809.1"/>
    <property type="molecule type" value="Genomic_DNA"/>
</dbReference>
<gene>
    <name evidence="2" type="ORF">H8S55_05670</name>
</gene>
<sequence>MQRTVSLSEDDASIQSQPQQPLPAYEVRTMLYFAEKLWTRPTGLSPAKLARTRLTALTLLPGKA</sequence>
<evidence type="ECO:0000313" key="3">
    <source>
        <dbReference type="Proteomes" id="UP000602260"/>
    </source>
</evidence>
<feature type="compositionally biased region" description="Polar residues" evidence="1">
    <location>
        <begin position="1"/>
        <end position="19"/>
    </location>
</feature>